<dbReference type="SUPFAM" id="SSF56194">
    <property type="entry name" value="Uridine diphospho-N-Acetylenolpyruvylglucosamine reductase, MurB, C-terminal domain"/>
    <property type="match status" value="1"/>
</dbReference>
<keyword evidence="9 19" id="KW-0285">Flavoprotein</keyword>
<evidence type="ECO:0000256" key="11">
    <source>
        <dbReference type="ARBA" id="ARBA00022857"/>
    </source>
</evidence>
<dbReference type="GO" id="GO:0071555">
    <property type="term" value="P:cell wall organization"/>
    <property type="evidence" value="ECO:0007669"/>
    <property type="project" value="UniProtKB-KW"/>
</dbReference>
<evidence type="ECO:0000256" key="8">
    <source>
        <dbReference type="ARBA" id="ARBA00022618"/>
    </source>
</evidence>
<evidence type="ECO:0000256" key="6">
    <source>
        <dbReference type="ARBA" id="ARBA00015188"/>
    </source>
</evidence>
<dbReference type="PATRIC" id="fig|1207063.3.peg.1782"/>
<keyword evidence="13 19" id="KW-0573">Peptidoglycan synthesis</keyword>
<proteinExistence type="inferred from homology"/>
<dbReference type="Gene3D" id="3.30.43.10">
    <property type="entry name" value="Uridine Diphospho-n-acetylenolpyruvylglucosamine Reductase, domain 2"/>
    <property type="match status" value="1"/>
</dbReference>
<dbReference type="Pfam" id="PF01565">
    <property type="entry name" value="FAD_binding_4"/>
    <property type="match status" value="1"/>
</dbReference>
<evidence type="ECO:0000256" key="18">
    <source>
        <dbReference type="ARBA" id="ARBA00048914"/>
    </source>
</evidence>
<dbReference type="AlphaFoldDB" id="K2JNE1"/>
<dbReference type="eggNOG" id="COG0812">
    <property type="taxonomic scope" value="Bacteria"/>
</dbReference>
<dbReference type="GO" id="GO:0051301">
    <property type="term" value="P:cell division"/>
    <property type="evidence" value="ECO:0007669"/>
    <property type="project" value="UniProtKB-KW"/>
</dbReference>
<feature type="active site" description="Proton donor" evidence="19">
    <location>
        <position position="229"/>
    </location>
</feature>
<dbReference type="PANTHER" id="PTHR21071">
    <property type="entry name" value="UDP-N-ACETYLENOLPYRUVOYLGLUCOSAMINE REDUCTASE"/>
    <property type="match status" value="1"/>
</dbReference>
<protein>
    <recommendedName>
        <fullName evidence="6 19">UDP-N-acetylenolpyruvoylglucosamine reductase</fullName>
        <ecNumber evidence="5 19">1.3.1.98</ecNumber>
    </recommendedName>
    <alternativeName>
        <fullName evidence="17 19">UDP-N-acetylmuramate dehydrogenase</fullName>
    </alternativeName>
</protein>
<dbReference type="Proteomes" id="UP000006746">
    <property type="component" value="Unassembled WGS sequence"/>
</dbReference>
<keyword evidence="11 19" id="KW-0521">NADP</keyword>
<dbReference type="InterPro" id="IPR036318">
    <property type="entry name" value="FAD-bd_PCMH-like_sf"/>
</dbReference>
<feature type="compositionally biased region" description="Polar residues" evidence="20">
    <location>
        <begin position="221"/>
        <end position="232"/>
    </location>
</feature>
<dbReference type="GO" id="GO:0071949">
    <property type="term" value="F:FAD binding"/>
    <property type="evidence" value="ECO:0007669"/>
    <property type="project" value="InterPro"/>
</dbReference>
<feature type="active site" evidence="19">
    <location>
        <position position="303"/>
    </location>
</feature>
<evidence type="ECO:0000256" key="4">
    <source>
        <dbReference type="ARBA" id="ARBA00004752"/>
    </source>
</evidence>
<keyword evidence="10 19" id="KW-0274">FAD</keyword>
<gene>
    <name evidence="19" type="primary">murB</name>
    <name evidence="22" type="ORF">P24_08816</name>
</gene>
<evidence type="ECO:0000313" key="22">
    <source>
        <dbReference type="EMBL" id="EKE76002.1"/>
    </source>
</evidence>
<evidence type="ECO:0000256" key="7">
    <source>
        <dbReference type="ARBA" id="ARBA00022490"/>
    </source>
</evidence>
<comment type="pathway">
    <text evidence="4 19">Cell wall biogenesis; peptidoglycan biosynthesis.</text>
</comment>
<dbReference type="EMBL" id="AMRL01000009">
    <property type="protein sequence ID" value="EKE76002.1"/>
    <property type="molecule type" value="Genomic_DNA"/>
</dbReference>
<dbReference type="GO" id="GO:0005829">
    <property type="term" value="C:cytosol"/>
    <property type="evidence" value="ECO:0007669"/>
    <property type="project" value="TreeGrafter"/>
</dbReference>
<dbReference type="HAMAP" id="MF_00037">
    <property type="entry name" value="MurB"/>
    <property type="match status" value="1"/>
</dbReference>
<dbReference type="Gene3D" id="3.90.78.10">
    <property type="entry name" value="UDP-N-acetylenolpyruvoylglucosamine reductase, C-terminal domain"/>
    <property type="match status" value="1"/>
</dbReference>
<dbReference type="NCBIfam" id="NF010480">
    <property type="entry name" value="PRK13905.1"/>
    <property type="match status" value="1"/>
</dbReference>
<dbReference type="Pfam" id="PF02873">
    <property type="entry name" value="MurB_C"/>
    <property type="match status" value="1"/>
</dbReference>
<dbReference type="InterPro" id="IPR003170">
    <property type="entry name" value="MurB"/>
</dbReference>
<dbReference type="InterPro" id="IPR016166">
    <property type="entry name" value="FAD-bd_PCMH"/>
</dbReference>
<evidence type="ECO:0000313" key="23">
    <source>
        <dbReference type="Proteomes" id="UP000006746"/>
    </source>
</evidence>
<evidence type="ECO:0000256" key="1">
    <source>
        <dbReference type="ARBA" id="ARBA00001974"/>
    </source>
</evidence>
<evidence type="ECO:0000256" key="19">
    <source>
        <dbReference type="HAMAP-Rule" id="MF_00037"/>
    </source>
</evidence>
<reference evidence="22 23" key="1">
    <citation type="journal article" date="2012" name="J. Bacteriol.">
        <title>Genome Sequence of Oceanibaculum indicum Type Strain P24.</title>
        <authorList>
            <person name="Lai Q."/>
            <person name="Shao Z."/>
        </authorList>
    </citation>
    <scope>NUCLEOTIDE SEQUENCE [LARGE SCALE GENOMIC DNA]</scope>
    <source>
        <strain evidence="22 23">P24</strain>
    </source>
</reference>
<comment type="catalytic activity">
    <reaction evidence="18 19">
        <text>UDP-N-acetyl-alpha-D-muramate + NADP(+) = UDP-N-acetyl-3-O-(1-carboxyvinyl)-alpha-D-glucosamine + NADPH + H(+)</text>
        <dbReference type="Rhea" id="RHEA:12248"/>
        <dbReference type="ChEBI" id="CHEBI:15378"/>
        <dbReference type="ChEBI" id="CHEBI:57783"/>
        <dbReference type="ChEBI" id="CHEBI:58349"/>
        <dbReference type="ChEBI" id="CHEBI:68483"/>
        <dbReference type="ChEBI" id="CHEBI:70757"/>
        <dbReference type="EC" id="1.3.1.98"/>
    </reaction>
</comment>
<dbReference type="STRING" id="1207063.P24_08816"/>
<evidence type="ECO:0000256" key="9">
    <source>
        <dbReference type="ARBA" id="ARBA00022630"/>
    </source>
</evidence>
<comment type="subcellular location">
    <subcellularLocation>
        <location evidence="3 19">Cytoplasm</location>
    </subcellularLocation>
</comment>
<evidence type="ECO:0000256" key="16">
    <source>
        <dbReference type="ARBA" id="ARBA00023316"/>
    </source>
</evidence>
<dbReference type="InterPro" id="IPR011601">
    <property type="entry name" value="MurB_C"/>
</dbReference>
<name>K2JNE1_9PROT</name>
<dbReference type="InterPro" id="IPR006094">
    <property type="entry name" value="Oxid_FAD_bind_N"/>
</dbReference>
<evidence type="ECO:0000256" key="17">
    <source>
        <dbReference type="ARBA" id="ARBA00031026"/>
    </source>
</evidence>
<keyword evidence="7 19" id="KW-0963">Cytoplasm</keyword>
<comment type="caution">
    <text evidence="22">The sequence shown here is derived from an EMBL/GenBank/DDBJ whole genome shotgun (WGS) entry which is preliminary data.</text>
</comment>
<dbReference type="NCBIfam" id="TIGR00179">
    <property type="entry name" value="murB"/>
    <property type="match status" value="1"/>
</dbReference>
<accession>K2JNE1</accession>
<evidence type="ECO:0000256" key="14">
    <source>
        <dbReference type="ARBA" id="ARBA00023002"/>
    </source>
</evidence>
<feature type="active site" evidence="19">
    <location>
        <position position="180"/>
    </location>
</feature>
<dbReference type="InterPro" id="IPR016167">
    <property type="entry name" value="FAD-bd_PCMH_sub1"/>
</dbReference>
<dbReference type="GO" id="GO:0008360">
    <property type="term" value="P:regulation of cell shape"/>
    <property type="evidence" value="ECO:0007669"/>
    <property type="project" value="UniProtKB-KW"/>
</dbReference>
<dbReference type="PANTHER" id="PTHR21071:SF4">
    <property type="entry name" value="UDP-N-ACETYLENOLPYRUVOYLGLUCOSAMINE REDUCTASE"/>
    <property type="match status" value="1"/>
</dbReference>
<keyword evidence="12 19" id="KW-0133">Cell shape</keyword>
<keyword evidence="23" id="KW-1185">Reference proteome</keyword>
<evidence type="ECO:0000256" key="13">
    <source>
        <dbReference type="ARBA" id="ARBA00022984"/>
    </source>
</evidence>
<evidence type="ECO:0000256" key="20">
    <source>
        <dbReference type="SAM" id="MobiDB-lite"/>
    </source>
</evidence>
<keyword evidence="16 19" id="KW-0961">Cell wall biogenesis/degradation</keyword>
<dbReference type="Gene3D" id="3.30.465.10">
    <property type="match status" value="1"/>
</dbReference>
<comment type="function">
    <text evidence="2 19">Cell wall formation.</text>
</comment>
<evidence type="ECO:0000256" key="2">
    <source>
        <dbReference type="ARBA" id="ARBA00003921"/>
    </source>
</evidence>
<evidence type="ECO:0000259" key="21">
    <source>
        <dbReference type="PROSITE" id="PS51387"/>
    </source>
</evidence>
<dbReference type="GO" id="GO:0009252">
    <property type="term" value="P:peptidoglycan biosynthetic process"/>
    <property type="evidence" value="ECO:0007669"/>
    <property type="project" value="UniProtKB-UniRule"/>
</dbReference>
<sequence>MKAVRRAMTSLIERLPAVRGRYTEDADLAKTTWFRCGGPAEVLFRPADADDLVEFLATRPADVPVTVIGVGSNLLIRDGGVPGVVIRLARGFTEVTLEEGDRLRAGAGALDLNVALTAQQAGLTDLEFFSGIPGTVGGALRMNAGAYGGEIKDVLVEAEAVDPFGKRHRLDAAAMGFSYRRSEVPAGWIFLSALLQARKGDPASIAQRMADIRKSREETQPTRARTGGSTFKNPEGHPGALRAWQLIDKAGCRGLRIGDAMVSDKHCNFLINTGAATATDIETLGEEVRRRVFETSGIRLDWEIRRIGVPSQSGPSAIVETGETA</sequence>
<dbReference type="EC" id="1.3.1.98" evidence="5 19"/>
<evidence type="ECO:0000256" key="5">
    <source>
        <dbReference type="ARBA" id="ARBA00012518"/>
    </source>
</evidence>
<feature type="region of interest" description="Disordered" evidence="20">
    <location>
        <begin position="213"/>
        <end position="235"/>
    </location>
</feature>
<keyword evidence="8 19" id="KW-0132">Cell division</keyword>
<evidence type="ECO:0000256" key="12">
    <source>
        <dbReference type="ARBA" id="ARBA00022960"/>
    </source>
</evidence>
<evidence type="ECO:0000256" key="15">
    <source>
        <dbReference type="ARBA" id="ARBA00023306"/>
    </source>
</evidence>
<evidence type="ECO:0000256" key="3">
    <source>
        <dbReference type="ARBA" id="ARBA00004496"/>
    </source>
</evidence>
<dbReference type="SUPFAM" id="SSF56176">
    <property type="entry name" value="FAD-binding/transporter-associated domain-like"/>
    <property type="match status" value="1"/>
</dbReference>
<dbReference type="PROSITE" id="PS51387">
    <property type="entry name" value="FAD_PCMH"/>
    <property type="match status" value="1"/>
</dbReference>
<dbReference type="InterPro" id="IPR036635">
    <property type="entry name" value="MurB_C_sf"/>
</dbReference>
<dbReference type="UniPathway" id="UPA00219"/>
<organism evidence="22 23">
    <name type="scientific">Oceanibaculum indicum P24</name>
    <dbReference type="NCBI Taxonomy" id="1207063"/>
    <lineage>
        <taxon>Bacteria</taxon>
        <taxon>Pseudomonadati</taxon>
        <taxon>Pseudomonadota</taxon>
        <taxon>Alphaproteobacteria</taxon>
        <taxon>Rhodospirillales</taxon>
        <taxon>Oceanibaculaceae</taxon>
        <taxon>Oceanibaculum</taxon>
    </lineage>
</organism>
<dbReference type="InterPro" id="IPR016169">
    <property type="entry name" value="FAD-bd_PCMH_sub2"/>
</dbReference>
<keyword evidence="15 19" id="KW-0131">Cell cycle</keyword>
<keyword evidence="14 19" id="KW-0560">Oxidoreductase</keyword>
<comment type="similarity">
    <text evidence="19">Belongs to the MurB family.</text>
</comment>
<evidence type="ECO:0000256" key="10">
    <source>
        <dbReference type="ARBA" id="ARBA00022827"/>
    </source>
</evidence>
<comment type="cofactor">
    <cofactor evidence="1 19">
        <name>FAD</name>
        <dbReference type="ChEBI" id="CHEBI:57692"/>
    </cofactor>
</comment>
<feature type="domain" description="FAD-binding PCMH-type" evidence="21">
    <location>
        <begin position="35"/>
        <end position="200"/>
    </location>
</feature>
<dbReference type="GO" id="GO:0008762">
    <property type="term" value="F:UDP-N-acetylmuramate dehydrogenase activity"/>
    <property type="evidence" value="ECO:0007669"/>
    <property type="project" value="UniProtKB-UniRule"/>
</dbReference>